<comment type="caution">
    <text evidence="12">The sequence shown here is derived from an EMBL/GenBank/DDBJ whole genome shotgun (WGS) entry which is preliminary data.</text>
</comment>
<evidence type="ECO:0000256" key="9">
    <source>
        <dbReference type="ARBA" id="ARBA00039149"/>
    </source>
</evidence>
<keyword evidence="3 11" id="KW-0479">Metal-binding</keyword>
<dbReference type="InterPro" id="IPR018317">
    <property type="entry name" value="QueC"/>
</dbReference>
<evidence type="ECO:0000256" key="1">
    <source>
        <dbReference type="ARBA" id="ARBA00005061"/>
    </source>
</evidence>
<dbReference type="Gene3D" id="3.40.50.620">
    <property type="entry name" value="HUPs"/>
    <property type="match status" value="1"/>
</dbReference>
<dbReference type="GO" id="GO:0016879">
    <property type="term" value="F:ligase activity, forming carbon-nitrogen bonds"/>
    <property type="evidence" value="ECO:0007669"/>
    <property type="project" value="UniProtKB-UniRule"/>
</dbReference>
<evidence type="ECO:0000256" key="6">
    <source>
        <dbReference type="ARBA" id="ARBA00022833"/>
    </source>
</evidence>
<feature type="binding site" evidence="11">
    <location>
        <position position="208"/>
    </location>
    <ligand>
        <name>Zn(2+)</name>
        <dbReference type="ChEBI" id="CHEBI:29105"/>
    </ligand>
</feature>
<feature type="binding site" evidence="11">
    <location>
        <begin position="8"/>
        <end position="18"/>
    </location>
    <ligand>
        <name>ATP</name>
        <dbReference type="ChEBI" id="CHEBI:30616"/>
    </ligand>
</feature>
<dbReference type="EMBL" id="SJPK01000035">
    <property type="protein sequence ID" value="TWT52001.1"/>
    <property type="molecule type" value="Genomic_DNA"/>
</dbReference>
<dbReference type="PANTHER" id="PTHR42914:SF1">
    <property type="entry name" value="7-CYANO-7-DEAZAGUANINE SYNTHASE"/>
    <property type="match status" value="1"/>
</dbReference>
<protein>
    <recommendedName>
        <fullName evidence="9 11">7-cyano-7-deazaguanine synthase</fullName>
        <ecNumber evidence="9 11">6.3.4.20</ecNumber>
    </recommendedName>
    <alternativeName>
        <fullName evidence="11">7-cyano-7-carbaguanine synthase</fullName>
    </alternativeName>
    <alternativeName>
        <fullName evidence="11">PreQ(0) synthase</fullName>
    </alternativeName>
    <alternativeName>
        <fullName evidence="11">Queuosine biosynthesis protein QueC</fullName>
    </alternativeName>
</protein>
<dbReference type="PIRSF" id="PIRSF006293">
    <property type="entry name" value="ExsB"/>
    <property type="match status" value="1"/>
</dbReference>
<feature type="binding site" evidence="11">
    <location>
        <position position="205"/>
    </location>
    <ligand>
        <name>Zn(2+)</name>
        <dbReference type="ChEBI" id="CHEBI:29105"/>
    </ligand>
</feature>
<keyword evidence="4 11" id="KW-0547">Nucleotide-binding</keyword>
<evidence type="ECO:0000256" key="10">
    <source>
        <dbReference type="ARBA" id="ARBA00047890"/>
    </source>
</evidence>
<dbReference type="GO" id="GO:0005524">
    <property type="term" value="F:ATP binding"/>
    <property type="evidence" value="ECO:0007669"/>
    <property type="project" value="UniProtKB-UniRule"/>
</dbReference>
<evidence type="ECO:0000256" key="5">
    <source>
        <dbReference type="ARBA" id="ARBA00022785"/>
    </source>
</evidence>
<dbReference type="AlphaFoldDB" id="A0A5C5WPF3"/>
<dbReference type="EC" id="6.3.4.20" evidence="9 11"/>
<comment type="catalytic activity">
    <reaction evidence="10 11">
        <text>7-carboxy-7-carbaguanine + NH4(+) + 2 ATP = 7-cyano-7-carbaguanine + 2 AMP + 2 diphosphate + 2 H(+)</text>
        <dbReference type="Rhea" id="RHEA:27982"/>
        <dbReference type="ChEBI" id="CHEBI:15378"/>
        <dbReference type="ChEBI" id="CHEBI:28938"/>
        <dbReference type="ChEBI" id="CHEBI:30616"/>
        <dbReference type="ChEBI" id="CHEBI:33019"/>
        <dbReference type="ChEBI" id="CHEBI:45075"/>
        <dbReference type="ChEBI" id="CHEBI:61036"/>
        <dbReference type="ChEBI" id="CHEBI:456215"/>
        <dbReference type="EC" id="6.3.4.20"/>
    </reaction>
</comment>
<evidence type="ECO:0000313" key="12">
    <source>
        <dbReference type="EMBL" id="TWT52001.1"/>
    </source>
</evidence>
<keyword evidence="13" id="KW-1185">Reference proteome</keyword>
<evidence type="ECO:0000256" key="2">
    <source>
        <dbReference type="ARBA" id="ARBA00022598"/>
    </source>
</evidence>
<sequence>MLKAIVLLSGGLDSTTMLAIAKSRGFAISALTFAYGQRHQSEVESARRIAEAFDVGDHTVINIDLRAFGGSALTDSIDVPKGRTLDEMNSAIPTTYVPARNTIFLSYALALAESREAFDIFIGANSLDYSGYPDCRPEYISAFQAMANLAMAQAVKSGRKLTIHAPLIDKSKAAIVQVGADLGVDYASTVSCYEADSNGRACGRCDACVLRRQGFEQCGLSDPTRYVDHEMVGT</sequence>
<dbReference type="SUPFAM" id="SSF52402">
    <property type="entry name" value="Adenine nucleotide alpha hydrolases-like"/>
    <property type="match status" value="1"/>
</dbReference>
<dbReference type="Proteomes" id="UP000318053">
    <property type="component" value="Unassembled WGS sequence"/>
</dbReference>
<dbReference type="NCBIfam" id="TIGR00364">
    <property type="entry name" value="7-cyano-7-deazaguanine synthase QueC"/>
    <property type="match status" value="1"/>
</dbReference>
<accession>A0A5C5WPF3</accession>
<name>A0A5C5WPF3_9BACT</name>
<dbReference type="GO" id="GO:0008270">
    <property type="term" value="F:zinc ion binding"/>
    <property type="evidence" value="ECO:0007669"/>
    <property type="project" value="UniProtKB-UniRule"/>
</dbReference>
<dbReference type="PANTHER" id="PTHR42914">
    <property type="entry name" value="7-CYANO-7-DEAZAGUANINE SYNTHASE"/>
    <property type="match status" value="1"/>
</dbReference>
<evidence type="ECO:0000256" key="7">
    <source>
        <dbReference type="ARBA" id="ARBA00022840"/>
    </source>
</evidence>
<dbReference type="RefSeq" id="WP_146394155.1">
    <property type="nucleotide sequence ID" value="NZ_SJPK01000035.1"/>
</dbReference>
<keyword evidence="2 11" id="KW-0436">Ligase</keyword>
<keyword evidence="6 11" id="KW-0862">Zinc</keyword>
<feature type="binding site" evidence="11">
    <location>
        <position position="192"/>
    </location>
    <ligand>
        <name>Zn(2+)</name>
        <dbReference type="ChEBI" id="CHEBI:29105"/>
    </ligand>
</feature>
<feature type="binding site" evidence="11">
    <location>
        <position position="202"/>
    </location>
    <ligand>
        <name>Zn(2+)</name>
        <dbReference type="ChEBI" id="CHEBI:29105"/>
    </ligand>
</feature>
<gene>
    <name evidence="12" type="primary">queC_3</name>
    <name evidence="11" type="synonym">queC</name>
    <name evidence="12" type="ORF">CA85_51390</name>
</gene>
<evidence type="ECO:0000313" key="13">
    <source>
        <dbReference type="Proteomes" id="UP000318053"/>
    </source>
</evidence>
<evidence type="ECO:0000256" key="4">
    <source>
        <dbReference type="ARBA" id="ARBA00022741"/>
    </source>
</evidence>
<comment type="function">
    <text evidence="11">Catalyzes the ATP-dependent conversion of 7-carboxy-7-deazaguanine (CDG) to 7-cyano-7-deazaguanine (preQ(0)).</text>
</comment>
<organism evidence="12 13">
    <name type="scientific">Allorhodopirellula solitaria</name>
    <dbReference type="NCBI Taxonomy" id="2527987"/>
    <lineage>
        <taxon>Bacteria</taxon>
        <taxon>Pseudomonadati</taxon>
        <taxon>Planctomycetota</taxon>
        <taxon>Planctomycetia</taxon>
        <taxon>Pirellulales</taxon>
        <taxon>Pirellulaceae</taxon>
        <taxon>Allorhodopirellula</taxon>
    </lineage>
</organism>
<dbReference type="HAMAP" id="MF_01633">
    <property type="entry name" value="QueC"/>
    <property type="match status" value="1"/>
</dbReference>
<keyword evidence="7 11" id="KW-0067">ATP-binding</keyword>
<comment type="cofactor">
    <cofactor evidence="11">
        <name>Zn(2+)</name>
        <dbReference type="ChEBI" id="CHEBI:29105"/>
    </cofactor>
    <text evidence="11">Binds 1 zinc ion per subunit.</text>
</comment>
<evidence type="ECO:0000256" key="8">
    <source>
        <dbReference type="ARBA" id="ARBA00037993"/>
    </source>
</evidence>
<dbReference type="OrthoDB" id="9789567at2"/>
<dbReference type="UniPathway" id="UPA00391"/>
<evidence type="ECO:0000256" key="11">
    <source>
        <dbReference type="HAMAP-Rule" id="MF_01633"/>
    </source>
</evidence>
<dbReference type="Pfam" id="PF06508">
    <property type="entry name" value="QueC"/>
    <property type="match status" value="1"/>
</dbReference>
<keyword evidence="5 11" id="KW-0671">Queuosine biosynthesis</keyword>
<comment type="similarity">
    <text evidence="8 11">Belongs to the QueC family.</text>
</comment>
<evidence type="ECO:0000256" key="3">
    <source>
        <dbReference type="ARBA" id="ARBA00022723"/>
    </source>
</evidence>
<proteinExistence type="inferred from homology"/>
<dbReference type="GO" id="GO:0008616">
    <property type="term" value="P:tRNA queuosine(34) biosynthetic process"/>
    <property type="evidence" value="ECO:0007669"/>
    <property type="project" value="UniProtKB-UniRule"/>
</dbReference>
<comment type="pathway">
    <text evidence="1 11">Purine metabolism; 7-cyano-7-deazaguanine biosynthesis.</text>
</comment>
<dbReference type="CDD" id="cd01995">
    <property type="entry name" value="QueC-like"/>
    <property type="match status" value="1"/>
</dbReference>
<dbReference type="InterPro" id="IPR014729">
    <property type="entry name" value="Rossmann-like_a/b/a_fold"/>
</dbReference>
<reference evidence="12 13" key="1">
    <citation type="submission" date="2019-02" db="EMBL/GenBank/DDBJ databases">
        <title>Deep-cultivation of Planctomycetes and their phenomic and genomic characterization uncovers novel biology.</title>
        <authorList>
            <person name="Wiegand S."/>
            <person name="Jogler M."/>
            <person name="Boedeker C."/>
            <person name="Pinto D."/>
            <person name="Vollmers J."/>
            <person name="Rivas-Marin E."/>
            <person name="Kohn T."/>
            <person name="Peeters S.H."/>
            <person name="Heuer A."/>
            <person name="Rast P."/>
            <person name="Oberbeckmann S."/>
            <person name="Bunk B."/>
            <person name="Jeske O."/>
            <person name="Meyerdierks A."/>
            <person name="Storesund J.E."/>
            <person name="Kallscheuer N."/>
            <person name="Luecker S."/>
            <person name="Lage O.M."/>
            <person name="Pohl T."/>
            <person name="Merkel B.J."/>
            <person name="Hornburger P."/>
            <person name="Mueller R.-W."/>
            <person name="Bruemmer F."/>
            <person name="Labrenz M."/>
            <person name="Spormann A.M."/>
            <person name="Op Den Camp H."/>
            <person name="Overmann J."/>
            <person name="Amann R."/>
            <person name="Jetten M.S.M."/>
            <person name="Mascher T."/>
            <person name="Medema M.H."/>
            <person name="Devos D.P."/>
            <person name="Kaster A.-K."/>
            <person name="Ovreas L."/>
            <person name="Rohde M."/>
            <person name="Galperin M.Y."/>
            <person name="Jogler C."/>
        </authorList>
    </citation>
    <scope>NUCLEOTIDE SEQUENCE [LARGE SCALE GENOMIC DNA]</scope>
    <source>
        <strain evidence="12 13">CA85</strain>
    </source>
</reference>